<evidence type="ECO:0000256" key="3">
    <source>
        <dbReference type="ARBA" id="ARBA00022729"/>
    </source>
</evidence>
<reference evidence="5 6" key="1">
    <citation type="submission" date="2016-07" db="EMBL/GenBank/DDBJ databases">
        <title>Pervasive Adenine N6-methylation of Active Genes in Fungi.</title>
        <authorList>
            <consortium name="DOE Joint Genome Institute"/>
            <person name="Mondo S.J."/>
            <person name="Dannebaum R.O."/>
            <person name="Kuo R.C."/>
            <person name="Labutti K."/>
            <person name="Haridas S."/>
            <person name="Kuo A."/>
            <person name="Salamov A."/>
            <person name="Ahrendt S.R."/>
            <person name="Lipzen A."/>
            <person name="Sullivan W."/>
            <person name="Andreopoulos W.B."/>
            <person name="Clum A."/>
            <person name="Lindquist E."/>
            <person name="Daum C."/>
            <person name="Ramamoorthy G.K."/>
            <person name="Gryganskyi A."/>
            <person name="Culley D."/>
            <person name="Magnuson J.K."/>
            <person name="James T.Y."/>
            <person name="O'Malley M.A."/>
            <person name="Stajich J.E."/>
            <person name="Spatafora J.W."/>
            <person name="Visel A."/>
            <person name="Grigoriev I.V."/>
        </authorList>
    </citation>
    <scope>NUCLEOTIDE SEQUENCE [LARGE SCALE GENOMIC DNA]</scope>
    <source>
        <strain evidence="5 6">12-1054</strain>
    </source>
</reference>
<evidence type="ECO:0000313" key="5">
    <source>
        <dbReference type="EMBL" id="ORY78998.1"/>
    </source>
</evidence>
<organism evidence="5 6">
    <name type="scientific">Protomyces lactucae-debilis</name>
    <dbReference type="NCBI Taxonomy" id="2754530"/>
    <lineage>
        <taxon>Eukaryota</taxon>
        <taxon>Fungi</taxon>
        <taxon>Dikarya</taxon>
        <taxon>Ascomycota</taxon>
        <taxon>Taphrinomycotina</taxon>
        <taxon>Taphrinomycetes</taxon>
        <taxon>Taphrinales</taxon>
        <taxon>Protomycetaceae</taxon>
        <taxon>Protomyces</taxon>
    </lineage>
</organism>
<dbReference type="InterPro" id="IPR054364">
    <property type="entry name" value="Ca3427-like_PBP2"/>
</dbReference>
<dbReference type="GeneID" id="63784924"/>
<keyword evidence="6" id="KW-1185">Reference proteome</keyword>
<dbReference type="PANTHER" id="PTHR30024">
    <property type="entry name" value="ALIPHATIC SULFONATES-BINDING PROTEIN-RELATED"/>
    <property type="match status" value="1"/>
</dbReference>
<evidence type="ECO:0000259" key="4">
    <source>
        <dbReference type="Pfam" id="PF22384"/>
    </source>
</evidence>
<dbReference type="OMA" id="HFNLPWH"/>
<dbReference type="STRING" id="56484.A0A1Y2F4Z9"/>
<dbReference type="EMBL" id="MCFI01000016">
    <property type="protein sequence ID" value="ORY78998.1"/>
    <property type="molecule type" value="Genomic_DNA"/>
</dbReference>
<name>A0A1Y2F4Z9_PROLT</name>
<dbReference type="AlphaFoldDB" id="A0A1Y2F4Z9"/>
<evidence type="ECO:0000256" key="2">
    <source>
        <dbReference type="ARBA" id="ARBA00010742"/>
    </source>
</evidence>
<sequence length="304" mass="33781">MAIRIGYFYTLQSHITDARYIPEHFLTPLLLAQKHNLFTKRGLNVQLVPQPSGTGQLISSYKEGKIDAAIGLTEGFVNGLASNPNLYSLIGTYVSSPLCWAISAGAKNDALTKATQLKDRKIGVSRIGSGSYVMSYVFADQQGWLKPTAAPFDFIKLDTFKGLRDGVNGGTADAFMWERFTTKKYYDSGEIKEIGEIYTPWPSWVITASSTLLERKAEVTSLLEAINEGIVYFLEHYDEGIEHIHTNLDYSKEDAEAWFKTVKYPSDVKLLDEAMIDDTIKTLRKAGLMTDDATITASDMIVAC</sequence>
<dbReference type="PANTHER" id="PTHR30024:SF47">
    <property type="entry name" value="TAURINE-BINDING PERIPLASMIC PROTEIN"/>
    <property type="match status" value="1"/>
</dbReference>
<dbReference type="Pfam" id="PF22384">
    <property type="entry name" value="PBP2_Ca3427_like"/>
    <property type="match status" value="1"/>
</dbReference>
<comment type="caution">
    <text evidence="5">The sequence shown here is derived from an EMBL/GenBank/DDBJ whole genome shotgun (WGS) entry which is preliminary data.</text>
</comment>
<dbReference type="CDD" id="cd13637">
    <property type="entry name" value="PBP2_Ca3427_like"/>
    <property type="match status" value="1"/>
</dbReference>
<dbReference type="Gene3D" id="3.40.190.10">
    <property type="entry name" value="Periplasmic binding protein-like II"/>
    <property type="match status" value="2"/>
</dbReference>
<feature type="domain" description="Ca3427-like PBP 2" evidence="4">
    <location>
        <begin position="100"/>
        <end position="197"/>
    </location>
</feature>
<evidence type="ECO:0000256" key="1">
    <source>
        <dbReference type="ARBA" id="ARBA00004418"/>
    </source>
</evidence>
<dbReference type="RefSeq" id="XP_040723630.1">
    <property type="nucleotide sequence ID" value="XM_040868325.1"/>
</dbReference>
<comment type="similarity">
    <text evidence="2">Belongs to the bacterial solute-binding protein SsuA/TauA family.</text>
</comment>
<dbReference type="Proteomes" id="UP000193685">
    <property type="component" value="Unassembled WGS sequence"/>
</dbReference>
<gene>
    <name evidence="5" type="ORF">BCR37DRAFT_370255</name>
</gene>
<keyword evidence="3" id="KW-0732">Signal</keyword>
<comment type="subcellular location">
    <subcellularLocation>
        <location evidence="1">Periplasm</location>
    </subcellularLocation>
</comment>
<accession>A0A1Y2F4Z9</accession>
<proteinExistence type="inferred from homology"/>
<dbReference type="OrthoDB" id="1363at2759"/>
<evidence type="ECO:0000313" key="6">
    <source>
        <dbReference type="Proteomes" id="UP000193685"/>
    </source>
</evidence>
<dbReference type="SUPFAM" id="SSF53850">
    <property type="entry name" value="Periplasmic binding protein-like II"/>
    <property type="match status" value="1"/>
</dbReference>
<dbReference type="GO" id="GO:0042597">
    <property type="term" value="C:periplasmic space"/>
    <property type="evidence" value="ECO:0007669"/>
    <property type="project" value="UniProtKB-SubCell"/>
</dbReference>
<protein>
    <recommendedName>
        <fullName evidence="4">Ca3427-like PBP 2 domain-containing protein</fullName>
    </recommendedName>
</protein>